<name>A0ABQ8PA35_9CRYT</name>
<reference evidence="2" key="1">
    <citation type="submission" date="2022-10" db="EMBL/GenBank/DDBJ databases">
        <title>Adaptive evolution leads to modifications in subtelomeric GC content in a zoonotic Cryptosporidium species.</title>
        <authorList>
            <person name="Li J."/>
            <person name="Feng Y."/>
            <person name="Xiao L."/>
        </authorList>
    </citation>
    <scope>NUCLEOTIDE SEQUENCE</scope>
    <source>
        <strain evidence="2">25894</strain>
    </source>
</reference>
<keyword evidence="3" id="KW-1185">Reference proteome</keyword>
<accession>A0ABQ8PA35</accession>
<evidence type="ECO:0000313" key="3">
    <source>
        <dbReference type="Proteomes" id="UP001071777"/>
    </source>
</evidence>
<feature type="region of interest" description="Disordered" evidence="1">
    <location>
        <begin position="164"/>
        <end position="191"/>
    </location>
</feature>
<protein>
    <submittedName>
        <fullName evidence="2">Ring finger domain-containing protein</fullName>
    </submittedName>
</protein>
<sequence>MPEYIRMGDEDTASNRNDTCFICLEDSSQGRLKRCCSQCYALVHGRCWSKWSSSQQIAALRSIMLGEQARETEVCSICRGGSVQIEHSEDDSEEISKQDLWEPVWLFCGLHRGAPILKLGNRLDQWHLYIAHFHIYTIPGWVSGQQEPDYHFPVGLHYTGAAIPDTDRNAQETGSARAGNSRAQSRRFIRR</sequence>
<organism evidence="2 3">
    <name type="scientific">Cryptosporidium canis</name>
    <dbReference type="NCBI Taxonomy" id="195482"/>
    <lineage>
        <taxon>Eukaryota</taxon>
        <taxon>Sar</taxon>
        <taxon>Alveolata</taxon>
        <taxon>Apicomplexa</taxon>
        <taxon>Conoidasida</taxon>
        <taxon>Coccidia</taxon>
        <taxon>Eucoccidiorida</taxon>
        <taxon>Eimeriorina</taxon>
        <taxon>Cryptosporidiidae</taxon>
        <taxon>Cryptosporidium</taxon>
    </lineage>
</organism>
<gene>
    <name evidence="2" type="ORF">OJ252_796</name>
</gene>
<evidence type="ECO:0000313" key="2">
    <source>
        <dbReference type="EMBL" id="KAJ1614184.1"/>
    </source>
</evidence>
<dbReference type="EMBL" id="JAPCXB010000026">
    <property type="protein sequence ID" value="KAJ1614184.1"/>
    <property type="molecule type" value="Genomic_DNA"/>
</dbReference>
<evidence type="ECO:0000256" key="1">
    <source>
        <dbReference type="SAM" id="MobiDB-lite"/>
    </source>
</evidence>
<proteinExistence type="predicted"/>
<comment type="caution">
    <text evidence="2">The sequence shown here is derived from an EMBL/GenBank/DDBJ whole genome shotgun (WGS) entry which is preliminary data.</text>
</comment>
<dbReference type="Proteomes" id="UP001071777">
    <property type="component" value="Unassembled WGS sequence"/>
</dbReference>